<keyword evidence="2" id="KW-0812">Transmembrane</keyword>
<name>A0A9P4JDG0_9PLEO</name>
<sequence length="134" mass="15219">MLRCLAFRTTTLTPIRLDRPSYAVTTHQTWSQIQVSPLLLSIFFHRSSESRCEQIPVPKGTPLASNKGKLHTSSTGKDSLSPATNFRELVGGSRPIYYGLIVVLTIFGTIESIFWLQFITRRFFPSKDREERNG</sequence>
<comment type="caution">
    <text evidence="3">The sequence shown here is derived from an EMBL/GenBank/DDBJ whole genome shotgun (WGS) entry which is preliminary data.</text>
</comment>
<feature type="transmembrane region" description="Helical" evidence="2">
    <location>
        <begin position="96"/>
        <end position="119"/>
    </location>
</feature>
<evidence type="ECO:0000313" key="3">
    <source>
        <dbReference type="EMBL" id="KAF2197328.1"/>
    </source>
</evidence>
<dbReference type="OrthoDB" id="5231661at2759"/>
<evidence type="ECO:0000256" key="1">
    <source>
        <dbReference type="SAM" id="MobiDB-lite"/>
    </source>
</evidence>
<keyword evidence="4" id="KW-1185">Reference proteome</keyword>
<accession>A0A9P4JDG0</accession>
<evidence type="ECO:0000313" key="4">
    <source>
        <dbReference type="Proteomes" id="UP000799536"/>
    </source>
</evidence>
<keyword evidence="2" id="KW-1133">Transmembrane helix</keyword>
<dbReference type="Proteomes" id="UP000799536">
    <property type="component" value="Unassembled WGS sequence"/>
</dbReference>
<gene>
    <name evidence="3" type="ORF">GQ43DRAFT_213557</name>
</gene>
<reference evidence="3" key="1">
    <citation type="journal article" date="2020" name="Stud. Mycol.">
        <title>101 Dothideomycetes genomes: a test case for predicting lifestyles and emergence of pathogens.</title>
        <authorList>
            <person name="Haridas S."/>
            <person name="Albert R."/>
            <person name="Binder M."/>
            <person name="Bloem J."/>
            <person name="Labutti K."/>
            <person name="Salamov A."/>
            <person name="Andreopoulos B."/>
            <person name="Baker S."/>
            <person name="Barry K."/>
            <person name="Bills G."/>
            <person name="Bluhm B."/>
            <person name="Cannon C."/>
            <person name="Castanera R."/>
            <person name="Culley D."/>
            <person name="Daum C."/>
            <person name="Ezra D."/>
            <person name="Gonzalez J."/>
            <person name="Henrissat B."/>
            <person name="Kuo A."/>
            <person name="Liang C."/>
            <person name="Lipzen A."/>
            <person name="Lutzoni F."/>
            <person name="Magnuson J."/>
            <person name="Mondo S."/>
            <person name="Nolan M."/>
            <person name="Ohm R."/>
            <person name="Pangilinan J."/>
            <person name="Park H.-J."/>
            <person name="Ramirez L."/>
            <person name="Alfaro M."/>
            <person name="Sun H."/>
            <person name="Tritt A."/>
            <person name="Yoshinaga Y."/>
            <person name="Zwiers L.-H."/>
            <person name="Turgeon B."/>
            <person name="Goodwin S."/>
            <person name="Spatafora J."/>
            <person name="Crous P."/>
            <person name="Grigoriev I."/>
        </authorList>
    </citation>
    <scope>NUCLEOTIDE SEQUENCE</scope>
    <source>
        <strain evidence="3">ATCC 74209</strain>
    </source>
</reference>
<proteinExistence type="predicted"/>
<organism evidence="3 4">
    <name type="scientific">Delitschia confertaspora ATCC 74209</name>
    <dbReference type="NCBI Taxonomy" id="1513339"/>
    <lineage>
        <taxon>Eukaryota</taxon>
        <taxon>Fungi</taxon>
        <taxon>Dikarya</taxon>
        <taxon>Ascomycota</taxon>
        <taxon>Pezizomycotina</taxon>
        <taxon>Dothideomycetes</taxon>
        <taxon>Pleosporomycetidae</taxon>
        <taxon>Pleosporales</taxon>
        <taxon>Delitschiaceae</taxon>
        <taxon>Delitschia</taxon>
    </lineage>
</organism>
<protein>
    <submittedName>
        <fullName evidence="3">Uncharacterized protein</fullName>
    </submittedName>
</protein>
<feature type="region of interest" description="Disordered" evidence="1">
    <location>
        <begin position="55"/>
        <end position="79"/>
    </location>
</feature>
<dbReference type="EMBL" id="ML994249">
    <property type="protein sequence ID" value="KAF2197328.1"/>
    <property type="molecule type" value="Genomic_DNA"/>
</dbReference>
<evidence type="ECO:0000256" key="2">
    <source>
        <dbReference type="SAM" id="Phobius"/>
    </source>
</evidence>
<keyword evidence="2" id="KW-0472">Membrane</keyword>
<dbReference type="AlphaFoldDB" id="A0A9P4JDG0"/>